<dbReference type="InterPro" id="IPR006652">
    <property type="entry name" value="Kelch_1"/>
</dbReference>
<dbReference type="InterPro" id="IPR044595">
    <property type="entry name" value="KMD1-4"/>
</dbReference>
<dbReference type="SUPFAM" id="SSF81383">
    <property type="entry name" value="F-box domain"/>
    <property type="match status" value="1"/>
</dbReference>
<dbReference type="SMART" id="SM00612">
    <property type="entry name" value="Kelch"/>
    <property type="match status" value="2"/>
</dbReference>
<dbReference type="CDD" id="cd22152">
    <property type="entry name" value="F-box_AtAFR-like"/>
    <property type="match status" value="1"/>
</dbReference>
<dbReference type="PANTHER" id="PTHR46407:SF4">
    <property type="entry name" value="F-BOX DOMAIN-CONTAINING PROTEIN"/>
    <property type="match status" value="1"/>
</dbReference>
<protein>
    <recommendedName>
        <fullName evidence="1">F-box domain-containing protein</fullName>
    </recommendedName>
</protein>
<dbReference type="Pfam" id="PF00646">
    <property type="entry name" value="F-box"/>
    <property type="match status" value="1"/>
</dbReference>
<dbReference type="InterPro" id="IPR001810">
    <property type="entry name" value="F-box_dom"/>
</dbReference>
<organism evidence="2 3">
    <name type="scientific">Cucumis sativus</name>
    <name type="common">Cucumber</name>
    <dbReference type="NCBI Taxonomy" id="3659"/>
    <lineage>
        <taxon>Eukaryota</taxon>
        <taxon>Viridiplantae</taxon>
        <taxon>Streptophyta</taxon>
        <taxon>Embryophyta</taxon>
        <taxon>Tracheophyta</taxon>
        <taxon>Spermatophyta</taxon>
        <taxon>Magnoliopsida</taxon>
        <taxon>eudicotyledons</taxon>
        <taxon>Gunneridae</taxon>
        <taxon>Pentapetalae</taxon>
        <taxon>rosids</taxon>
        <taxon>fabids</taxon>
        <taxon>Cucurbitales</taxon>
        <taxon>Cucurbitaceae</taxon>
        <taxon>Benincaseae</taxon>
        <taxon>Cucumis</taxon>
    </lineage>
</organism>
<dbReference type="PANTHER" id="PTHR46407">
    <property type="entry name" value="OS02G0208700 PROTEIN"/>
    <property type="match status" value="1"/>
</dbReference>
<dbReference type="AlphaFoldDB" id="A0A0A0LEY5"/>
<dbReference type="GO" id="GO:2000762">
    <property type="term" value="P:regulation of phenylpropanoid metabolic process"/>
    <property type="evidence" value="ECO:0007669"/>
    <property type="project" value="InterPro"/>
</dbReference>
<dbReference type="GO" id="GO:0080037">
    <property type="term" value="P:negative regulation of cytokinin-activated signaling pathway"/>
    <property type="evidence" value="ECO:0007669"/>
    <property type="project" value="InterPro"/>
</dbReference>
<dbReference type="Pfam" id="PF24681">
    <property type="entry name" value="Kelch_KLHDC2_KLHL20_DRC7"/>
    <property type="match status" value="1"/>
</dbReference>
<keyword evidence="3" id="KW-1185">Reference proteome</keyword>
<proteinExistence type="predicted"/>
<dbReference type="EMBL" id="CM002924">
    <property type="protein sequence ID" value="KGN59267.1"/>
    <property type="molecule type" value="Genomic_DNA"/>
</dbReference>
<evidence type="ECO:0000259" key="1">
    <source>
        <dbReference type="Pfam" id="PF00646"/>
    </source>
</evidence>
<dbReference type="Proteomes" id="UP000029981">
    <property type="component" value="Chromosome 3"/>
</dbReference>
<reference evidence="2 3" key="4">
    <citation type="journal article" date="2011" name="BMC Genomics">
        <title>RNA-Seq improves annotation of protein-coding genes in the cucumber genome.</title>
        <authorList>
            <person name="Li Z."/>
            <person name="Zhang Z."/>
            <person name="Yan P."/>
            <person name="Huang S."/>
            <person name="Fei Z."/>
            <person name="Lin K."/>
        </authorList>
    </citation>
    <scope>NUCLEOTIDE SEQUENCE [LARGE SCALE GENOMIC DNA]</scope>
    <source>
        <strain evidence="3">cv. 9930</strain>
    </source>
</reference>
<dbReference type="OMA" id="QWARVEE"/>
<dbReference type="eggNOG" id="KOG1072">
    <property type="taxonomic scope" value="Eukaryota"/>
</dbReference>
<gene>
    <name evidence="2" type="ORF">Csa_3G792070</name>
</gene>
<name>A0A0A0LEY5_CUCSA</name>
<reference evidence="2 3" key="2">
    <citation type="journal article" date="2009" name="PLoS ONE">
        <title>An integrated genetic and cytogenetic map of the cucumber genome.</title>
        <authorList>
            <person name="Ren Y."/>
            <person name="Zhang Z."/>
            <person name="Liu J."/>
            <person name="Staub J.E."/>
            <person name="Han Y."/>
            <person name="Cheng Z."/>
            <person name="Li X."/>
            <person name="Lu J."/>
            <person name="Miao H."/>
            <person name="Kang H."/>
            <person name="Xie B."/>
            <person name="Gu X."/>
            <person name="Wang X."/>
            <person name="Du Y."/>
            <person name="Jin W."/>
            <person name="Huang S."/>
        </authorList>
    </citation>
    <scope>NUCLEOTIDE SEQUENCE [LARGE SCALE GENOMIC DNA]</scope>
    <source>
        <strain evidence="3">cv. 9930</strain>
    </source>
</reference>
<reference evidence="2 3" key="1">
    <citation type="journal article" date="2009" name="Nat. Genet.">
        <title>The genome of the cucumber, Cucumis sativus L.</title>
        <authorList>
            <person name="Huang S."/>
            <person name="Li R."/>
            <person name="Zhang Z."/>
            <person name="Li L."/>
            <person name="Gu X."/>
            <person name="Fan W."/>
            <person name="Lucas W.J."/>
            <person name="Wang X."/>
            <person name="Xie B."/>
            <person name="Ni P."/>
            <person name="Ren Y."/>
            <person name="Zhu H."/>
            <person name="Li J."/>
            <person name="Lin K."/>
            <person name="Jin W."/>
            <person name="Fei Z."/>
            <person name="Li G."/>
            <person name="Staub J."/>
            <person name="Kilian A."/>
            <person name="van der Vossen E.A."/>
            <person name="Wu Y."/>
            <person name="Guo J."/>
            <person name="He J."/>
            <person name="Jia Z."/>
            <person name="Ren Y."/>
            <person name="Tian G."/>
            <person name="Lu Y."/>
            <person name="Ruan J."/>
            <person name="Qian W."/>
            <person name="Wang M."/>
            <person name="Huang Q."/>
            <person name="Li B."/>
            <person name="Xuan Z."/>
            <person name="Cao J."/>
            <person name="Asan"/>
            <person name="Wu Z."/>
            <person name="Zhang J."/>
            <person name="Cai Q."/>
            <person name="Bai Y."/>
            <person name="Zhao B."/>
            <person name="Han Y."/>
            <person name="Li Y."/>
            <person name="Li X."/>
            <person name="Wang S."/>
            <person name="Shi Q."/>
            <person name="Liu S."/>
            <person name="Cho W.K."/>
            <person name="Kim J.Y."/>
            <person name="Xu Y."/>
            <person name="Heller-Uszynska K."/>
            <person name="Miao H."/>
            <person name="Cheng Z."/>
            <person name="Zhang S."/>
            <person name="Wu J."/>
            <person name="Yang Y."/>
            <person name="Kang H."/>
            <person name="Li M."/>
            <person name="Liang H."/>
            <person name="Ren X."/>
            <person name="Shi Z."/>
            <person name="Wen M."/>
            <person name="Jian M."/>
            <person name="Yang H."/>
            <person name="Zhang G."/>
            <person name="Yang Z."/>
            <person name="Chen R."/>
            <person name="Liu S."/>
            <person name="Li J."/>
            <person name="Ma L."/>
            <person name="Liu H."/>
            <person name="Zhou Y."/>
            <person name="Zhao J."/>
            <person name="Fang X."/>
            <person name="Li G."/>
            <person name="Fang L."/>
            <person name="Li Y."/>
            <person name="Liu D."/>
            <person name="Zheng H."/>
            <person name="Zhang Y."/>
            <person name="Qin N."/>
            <person name="Li Z."/>
            <person name="Yang G."/>
            <person name="Yang S."/>
            <person name="Bolund L."/>
            <person name="Kristiansen K."/>
            <person name="Zheng H."/>
            <person name="Li S."/>
            <person name="Zhang X."/>
            <person name="Yang H."/>
            <person name="Wang J."/>
            <person name="Sun R."/>
            <person name="Zhang B."/>
            <person name="Jiang S."/>
            <person name="Wang J."/>
            <person name="Du Y."/>
            <person name="Li S."/>
        </authorList>
    </citation>
    <scope>NUCLEOTIDE SEQUENCE [LARGE SCALE GENOMIC DNA]</scope>
    <source>
        <strain evidence="3">cv. 9930</strain>
    </source>
</reference>
<dbReference type="InterPro" id="IPR036047">
    <property type="entry name" value="F-box-like_dom_sf"/>
</dbReference>
<evidence type="ECO:0000313" key="2">
    <source>
        <dbReference type="EMBL" id="KGN59267.1"/>
    </source>
</evidence>
<dbReference type="Gramene" id="KGN59267">
    <property type="protein sequence ID" value="KGN59267"/>
    <property type="gene ID" value="Csa_3G792070"/>
</dbReference>
<dbReference type="SUPFAM" id="SSF117281">
    <property type="entry name" value="Kelch motif"/>
    <property type="match status" value="1"/>
</dbReference>
<dbReference type="Gene3D" id="2.120.10.80">
    <property type="entry name" value="Kelch-type beta propeller"/>
    <property type="match status" value="1"/>
</dbReference>
<evidence type="ECO:0000313" key="3">
    <source>
        <dbReference type="Proteomes" id="UP000029981"/>
    </source>
</evidence>
<reference evidence="2 3" key="3">
    <citation type="journal article" date="2010" name="BMC Genomics">
        <title>Transcriptome sequencing and comparative analysis of cucumber flowers with different sex types.</title>
        <authorList>
            <person name="Guo S."/>
            <person name="Zheng Y."/>
            <person name="Joung J.G."/>
            <person name="Liu S."/>
            <person name="Zhang Z."/>
            <person name="Crasta O.R."/>
            <person name="Sobral B.W."/>
            <person name="Xu Y."/>
            <person name="Huang S."/>
            <person name="Fei Z."/>
        </authorList>
    </citation>
    <scope>NUCLEOTIDE SEQUENCE [LARGE SCALE GENOMIC DNA]</scope>
    <source>
        <strain evidence="3">cv. 9930</strain>
    </source>
</reference>
<dbReference type="KEGG" id="csv:101217183"/>
<dbReference type="OrthoDB" id="191037at2759"/>
<dbReference type="InterPro" id="IPR015915">
    <property type="entry name" value="Kelch-typ_b-propeller"/>
</dbReference>
<feature type="domain" description="F-box" evidence="1">
    <location>
        <begin position="17"/>
        <end position="56"/>
    </location>
</feature>
<sequence length="348" mass="38981">MRNIKQRMMDIGDELIPGLPEEIALECLTRSHFTTHRVAARVSRRWHRLFLSRHFYNLRKLSGRTHKAVFAVQSLLQPVSDEAKSAAPIAFGVSAFDPATGNWTRIKPIEKYPNGLPLFCRIIGVDGKLAVIGGWDPVSYRPVEDVFVYEFAAEKWRQGKGMPEKRSFFGATEYGGEIFVAGGHDEGKNAAASAWVYNIRNDEWRELPAMSRGRDECEAVAIGSEIWVVSGYETENQGNFERTAEVYETKTGKWRRVESAWCEERSPRNVVGVGREGELFNWATAAAAAKTTAVTGEGIVGVNMEEKAIVFMGRNGVFMGECQNGKLERIELPEEFSGFVQSACYTHI</sequence>
<accession>A0A0A0LEY5</accession>